<evidence type="ECO:0008006" key="3">
    <source>
        <dbReference type="Google" id="ProtNLM"/>
    </source>
</evidence>
<dbReference type="GeneID" id="20676655"/>
<dbReference type="AlphaFoldDB" id="W4JTF0"/>
<accession>W4JTF0</accession>
<dbReference type="OrthoDB" id="2588098at2759"/>
<protein>
    <recommendedName>
        <fullName evidence="3">F-box domain-containing protein</fullName>
    </recommendedName>
</protein>
<gene>
    <name evidence="1" type="ORF">HETIRDRAFT_455718</name>
</gene>
<evidence type="ECO:0000313" key="2">
    <source>
        <dbReference type="Proteomes" id="UP000030671"/>
    </source>
</evidence>
<name>W4JTF0_HETIT</name>
<dbReference type="Proteomes" id="UP000030671">
    <property type="component" value="Unassembled WGS sequence"/>
</dbReference>
<dbReference type="HOGENOM" id="CLU_1627280_0_0_1"/>
<proteinExistence type="predicted"/>
<reference evidence="1 2" key="1">
    <citation type="journal article" date="2012" name="New Phytol.">
        <title>Insight into trade-off between wood decay and parasitism from the genome of a fungal forest pathogen.</title>
        <authorList>
            <person name="Olson A."/>
            <person name="Aerts A."/>
            <person name="Asiegbu F."/>
            <person name="Belbahri L."/>
            <person name="Bouzid O."/>
            <person name="Broberg A."/>
            <person name="Canback B."/>
            <person name="Coutinho P.M."/>
            <person name="Cullen D."/>
            <person name="Dalman K."/>
            <person name="Deflorio G."/>
            <person name="van Diepen L.T."/>
            <person name="Dunand C."/>
            <person name="Duplessis S."/>
            <person name="Durling M."/>
            <person name="Gonthier P."/>
            <person name="Grimwood J."/>
            <person name="Fossdal C.G."/>
            <person name="Hansson D."/>
            <person name="Henrissat B."/>
            <person name="Hietala A."/>
            <person name="Himmelstrand K."/>
            <person name="Hoffmeister D."/>
            <person name="Hogberg N."/>
            <person name="James T.Y."/>
            <person name="Karlsson M."/>
            <person name="Kohler A."/>
            <person name="Kues U."/>
            <person name="Lee Y.H."/>
            <person name="Lin Y.C."/>
            <person name="Lind M."/>
            <person name="Lindquist E."/>
            <person name="Lombard V."/>
            <person name="Lucas S."/>
            <person name="Lunden K."/>
            <person name="Morin E."/>
            <person name="Murat C."/>
            <person name="Park J."/>
            <person name="Raffaello T."/>
            <person name="Rouze P."/>
            <person name="Salamov A."/>
            <person name="Schmutz J."/>
            <person name="Solheim H."/>
            <person name="Stahlberg J."/>
            <person name="Velez H."/>
            <person name="de Vries R.P."/>
            <person name="Wiebenga A."/>
            <person name="Woodward S."/>
            <person name="Yakovlev I."/>
            <person name="Garbelotto M."/>
            <person name="Martin F."/>
            <person name="Grigoriev I.V."/>
            <person name="Stenlid J."/>
        </authorList>
    </citation>
    <scope>NUCLEOTIDE SEQUENCE [LARGE SCALE GENOMIC DNA]</scope>
    <source>
        <strain evidence="1 2">TC 32-1</strain>
    </source>
</reference>
<dbReference type="KEGG" id="hir:HETIRDRAFT_455718"/>
<organism evidence="1 2">
    <name type="scientific">Heterobasidion irregulare (strain TC 32-1)</name>
    <dbReference type="NCBI Taxonomy" id="747525"/>
    <lineage>
        <taxon>Eukaryota</taxon>
        <taxon>Fungi</taxon>
        <taxon>Dikarya</taxon>
        <taxon>Basidiomycota</taxon>
        <taxon>Agaricomycotina</taxon>
        <taxon>Agaricomycetes</taxon>
        <taxon>Russulales</taxon>
        <taxon>Bondarzewiaceae</taxon>
        <taxon>Heterobasidion</taxon>
        <taxon>Heterobasidion annosum species complex</taxon>
    </lineage>
</organism>
<dbReference type="InParanoid" id="W4JTF0"/>
<dbReference type="EMBL" id="KI925465">
    <property type="protein sequence ID" value="ETW76176.1"/>
    <property type="molecule type" value="Genomic_DNA"/>
</dbReference>
<dbReference type="eggNOG" id="ENOG502S952">
    <property type="taxonomic scope" value="Eukaryota"/>
</dbReference>
<sequence>MGQYGDIASLDRRQKEELGKLGLGIKVSQTPIRYFTLLPTELVDIIYTYLPGHISVIFFALTSRRHWQIGRPHIRSRVLALTTWAGDRIICVGDSCWGNDVPPGLELTSAEETELREGRTRRDVTEGFWSDDDDDDFEDTECSTLFDLVDRFRSSVDVLKVVG</sequence>
<dbReference type="RefSeq" id="XP_009552387.1">
    <property type="nucleotide sequence ID" value="XM_009554092.1"/>
</dbReference>
<keyword evidence="2" id="KW-1185">Reference proteome</keyword>
<evidence type="ECO:0000313" key="1">
    <source>
        <dbReference type="EMBL" id="ETW76176.1"/>
    </source>
</evidence>